<dbReference type="AlphaFoldDB" id="A0AAT9P4Z4"/>
<accession>A0AAT9P4Z4</accession>
<gene>
    <name evidence="1" type="ORF">KYI10_07790</name>
</gene>
<name>A0AAT9P4Z4_9STAP</name>
<evidence type="ECO:0000313" key="1">
    <source>
        <dbReference type="EMBL" id="QYA32285.1"/>
    </source>
</evidence>
<reference evidence="1" key="1">
    <citation type="submission" date="2021-07" db="EMBL/GenBank/DDBJ databases">
        <title>Prevalence and characterization of methicillin-resistant Macrococcus spp. in food producing animals and meat in Switzerland in 2019.</title>
        <authorList>
            <person name="Keller J.E."/>
            <person name="Schwendener S."/>
            <person name="Neuenschwander J."/>
            <person name="Overesch G."/>
            <person name="Perreten V."/>
        </authorList>
    </citation>
    <scope>NUCLEOTIDE SEQUENCE</scope>
    <source>
        <strain evidence="1">19Msa1099</strain>
    </source>
</reference>
<organism evidence="1">
    <name type="scientific">Macrococcus psychrotolerans</name>
    <dbReference type="NCBI Taxonomy" id="3039389"/>
    <lineage>
        <taxon>Bacteria</taxon>
        <taxon>Bacillati</taxon>
        <taxon>Bacillota</taxon>
        <taxon>Bacilli</taxon>
        <taxon>Bacillales</taxon>
        <taxon>Staphylococcaceae</taxon>
        <taxon>Macrococcus</taxon>
    </lineage>
</organism>
<proteinExistence type="predicted"/>
<protein>
    <submittedName>
        <fullName evidence="1">Uncharacterized protein</fullName>
    </submittedName>
</protein>
<dbReference type="EMBL" id="CP079955">
    <property type="protein sequence ID" value="QYA32285.1"/>
    <property type="molecule type" value="Genomic_DNA"/>
</dbReference>
<sequence length="77" mass="8483">MGIDKLSNPLGNDKGKSTLINFEGMEDSIKNMKLGSSISFDRPLTTLKATEPFKLSGNKLPLYTVMYGVNRVNSKET</sequence>